<dbReference type="Proteomes" id="UP000834106">
    <property type="component" value="Chromosome 15"/>
</dbReference>
<dbReference type="InterPro" id="IPR001375">
    <property type="entry name" value="Peptidase_S9_cat"/>
</dbReference>
<keyword evidence="4" id="KW-1185">Reference proteome</keyword>
<dbReference type="EMBL" id="OU503050">
    <property type="protein sequence ID" value="CAI9776760.1"/>
    <property type="molecule type" value="Genomic_DNA"/>
</dbReference>
<name>A0AAD2A0N2_9LAMI</name>
<dbReference type="Gene3D" id="3.40.50.1820">
    <property type="entry name" value="alpha/beta hydrolase"/>
    <property type="match status" value="1"/>
</dbReference>
<dbReference type="PANTHER" id="PTHR42776:SF28">
    <property type="entry name" value="GLUTAMYL ENDOPEPTIDASE, CHLOROPLASTIC-RELATED"/>
    <property type="match status" value="1"/>
</dbReference>
<proteinExistence type="predicted"/>
<evidence type="ECO:0000313" key="4">
    <source>
        <dbReference type="Proteomes" id="UP000834106"/>
    </source>
</evidence>
<evidence type="ECO:0000259" key="2">
    <source>
        <dbReference type="Pfam" id="PF00326"/>
    </source>
</evidence>
<dbReference type="GO" id="GO:0006508">
    <property type="term" value="P:proteolysis"/>
    <property type="evidence" value="ECO:0007669"/>
    <property type="project" value="InterPro"/>
</dbReference>
<gene>
    <name evidence="3" type="ORF">FPE_LOCUS24190</name>
</gene>
<dbReference type="SUPFAM" id="SSF53474">
    <property type="entry name" value="alpha/beta-Hydrolases"/>
    <property type="match status" value="1"/>
</dbReference>
<accession>A0AAD2A0N2</accession>
<protein>
    <recommendedName>
        <fullName evidence="2">Peptidase S9 prolyl oligopeptidase catalytic domain-containing protein</fullName>
    </recommendedName>
</protein>
<dbReference type="InterPro" id="IPR029058">
    <property type="entry name" value="AB_hydrolase_fold"/>
</dbReference>
<organism evidence="3 4">
    <name type="scientific">Fraxinus pennsylvanica</name>
    <dbReference type="NCBI Taxonomy" id="56036"/>
    <lineage>
        <taxon>Eukaryota</taxon>
        <taxon>Viridiplantae</taxon>
        <taxon>Streptophyta</taxon>
        <taxon>Embryophyta</taxon>
        <taxon>Tracheophyta</taxon>
        <taxon>Spermatophyta</taxon>
        <taxon>Magnoliopsida</taxon>
        <taxon>eudicotyledons</taxon>
        <taxon>Gunneridae</taxon>
        <taxon>Pentapetalae</taxon>
        <taxon>asterids</taxon>
        <taxon>lamiids</taxon>
        <taxon>Lamiales</taxon>
        <taxon>Oleaceae</taxon>
        <taxon>Oleeae</taxon>
        <taxon>Fraxinus</taxon>
    </lineage>
</organism>
<evidence type="ECO:0000256" key="1">
    <source>
        <dbReference type="ARBA" id="ARBA00022801"/>
    </source>
</evidence>
<dbReference type="GO" id="GO:0004252">
    <property type="term" value="F:serine-type endopeptidase activity"/>
    <property type="evidence" value="ECO:0007669"/>
    <property type="project" value="TreeGrafter"/>
</dbReference>
<dbReference type="PANTHER" id="PTHR42776">
    <property type="entry name" value="SERINE PEPTIDASE S9 FAMILY MEMBER"/>
    <property type="match status" value="1"/>
</dbReference>
<dbReference type="Pfam" id="PF00326">
    <property type="entry name" value="Peptidase_S9"/>
    <property type="match status" value="1"/>
</dbReference>
<evidence type="ECO:0000313" key="3">
    <source>
        <dbReference type="EMBL" id="CAI9776760.1"/>
    </source>
</evidence>
<sequence length="560" mass="64072">MYKQNATTLSELSKPHEKLAGLRIDDNSNMTPHVTYYTDIAIKMKEISMEVTNLPNGAKIRSVNWSNDSQHICFSVQTDEEDGTGSKLKIWVANVETREARPLFQNPNTFYNPLLVGFFWTDNSTILVPIIPPNRVRPPSRPKVPFGPKIDCNEHMDTVRFHTYQELLKDEYDEDLFEYFATSELVLVSLDGKVKLFRAPAIYTSLNLVSWCNMISIEYTERPFSYFVPCKRFEKLRVNQPIEGRTVKECNRSSMDWSTKAASKHTGVSSQNTHDSGSNKEAKQECLFKKKFPYPYPVQDIKKIKFKRKDMVELGANLCLPQDYNQARDGPLPCIIWPYPNTKIKSSDKYYFRPLSPLVWLARGFAVLFDICIPIKDEDKAYDGYVEELVSTVEAAVQEVIRLGVAHPKKIVIGGHSFGATLTALLLQHASHLFCCGIALSGAYNRTLTPFRFQSEKRTFWEAKYTYVEMSPFISADKITKPILLVHGEDDSNPGTWTMQSIRFYKALIANGACCRLVILPFENHTYLARENILHVLWETDRWLQKYCVANSGARTDGKV</sequence>
<dbReference type="AlphaFoldDB" id="A0AAD2A0N2"/>
<feature type="domain" description="Peptidase S9 prolyl oligopeptidase catalytic" evidence="2">
    <location>
        <begin position="393"/>
        <end position="547"/>
    </location>
</feature>
<keyword evidence="1" id="KW-0378">Hydrolase</keyword>
<reference evidence="3" key="1">
    <citation type="submission" date="2023-05" db="EMBL/GenBank/DDBJ databases">
        <authorList>
            <person name="Huff M."/>
        </authorList>
    </citation>
    <scope>NUCLEOTIDE SEQUENCE</scope>
</reference>